<evidence type="ECO:0000313" key="3">
    <source>
        <dbReference type="Proteomes" id="UP000010846"/>
    </source>
</evidence>
<dbReference type="HOGENOM" id="CLU_745154_0_0_2"/>
<dbReference type="KEGG" id="hru:Halru_1477"/>
<keyword evidence="3" id="KW-1185">Reference proteome</keyword>
<protein>
    <recommendedName>
        <fullName evidence="4">LTD domain-containing protein</fullName>
    </recommendedName>
</protein>
<dbReference type="Proteomes" id="UP000010846">
    <property type="component" value="Chromosome"/>
</dbReference>
<feature type="region of interest" description="Disordered" evidence="1">
    <location>
        <begin position="27"/>
        <end position="50"/>
    </location>
</feature>
<name>L0I904_HALRX</name>
<dbReference type="eggNOG" id="arCOG02829">
    <property type="taxonomic scope" value="Archaea"/>
</dbReference>
<proteinExistence type="predicted"/>
<dbReference type="InterPro" id="IPR055959">
    <property type="entry name" value="DUF7537"/>
</dbReference>
<gene>
    <name evidence="2" type="ordered locus">Halru_1477</name>
</gene>
<evidence type="ECO:0000256" key="1">
    <source>
        <dbReference type="SAM" id="MobiDB-lite"/>
    </source>
</evidence>
<dbReference type="AlphaFoldDB" id="L0I904"/>
<dbReference type="EMBL" id="CP003050">
    <property type="protein sequence ID" value="AGB16085.1"/>
    <property type="molecule type" value="Genomic_DNA"/>
</dbReference>
<reference evidence="2" key="1">
    <citation type="submission" date="2011-09" db="EMBL/GenBank/DDBJ databases">
        <title>Complete sequence of Halovivax ruber XH-70.</title>
        <authorList>
            <consortium name="US DOE Joint Genome Institute"/>
            <person name="Lucas S."/>
            <person name="Han J."/>
            <person name="Lapidus A."/>
            <person name="Cheng J.-F."/>
            <person name="Goodwin L."/>
            <person name="Pitluck S."/>
            <person name="Peters L."/>
            <person name="Mikhailova N."/>
            <person name="Davenport K."/>
            <person name="Detter J.C."/>
            <person name="Han C."/>
            <person name="Tapia R."/>
            <person name="Land M."/>
            <person name="Hauser L."/>
            <person name="Kyrpides N."/>
            <person name="Ivanova N."/>
            <person name="Pagani I."/>
            <person name="Sproer C."/>
            <person name="Anderson I."/>
            <person name="Woyke T."/>
        </authorList>
    </citation>
    <scope>NUCLEOTIDE SEQUENCE</scope>
    <source>
        <strain evidence="2">XH-70</strain>
    </source>
</reference>
<dbReference type="Pfam" id="PF24381">
    <property type="entry name" value="DUF7537"/>
    <property type="match status" value="1"/>
</dbReference>
<sequence>MQSPLRRAALTVCVALLMVSAGCTDGIVPTPTDNTTQPDTEAPTTVDQYPPGVASNGTLTNGTALLDAHFDATANESIALTQTLTGQNESVTYRYVHGASPKPYYSSFNRTTDGDQLTEEFYWVGSNGYYRVTFDEQTRYSVFQNSTAGVTAWTHDSPFGPRSTLRSPLGVGNYSVNGTVERDGQTFVRLTATDVSQALNEFWEAYEGTVLVTAEGVIYDIDSTFVQNTDNTTETVEESISLTTNVEWSGPPSWVADVAQLSISTVESGKALEIRNTGGGALPANASFNVYISNETRWGSPISGHPEGTITTDARLEPGDAVYVTVSPGEDSPSFALHDDRVGGEFTIGEAGIMGTHENVFYRLQTDSKYS</sequence>
<accession>L0I904</accession>
<evidence type="ECO:0000313" key="2">
    <source>
        <dbReference type="EMBL" id="AGB16085.1"/>
    </source>
</evidence>
<organism evidence="2 3">
    <name type="scientific">Halovivax ruber (strain DSM 18193 / JCM 13892 / XH-70)</name>
    <dbReference type="NCBI Taxonomy" id="797302"/>
    <lineage>
        <taxon>Archaea</taxon>
        <taxon>Methanobacteriati</taxon>
        <taxon>Methanobacteriota</taxon>
        <taxon>Stenosarchaea group</taxon>
        <taxon>Halobacteria</taxon>
        <taxon>Halobacteriales</taxon>
        <taxon>Natrialbaceae</taxon>
        <taxon>Halovivax</taxon>
    </lineage>
</organism>
<dbReference type="PROSITE" id="PS51257">
    <property type="entry name" value="PROKAR_LIPOPROTEIN"/>
    <property type="match status" value="1"/>
</dbReference>
<feature type="compositionally biased region" description="Low complexity" evidence="1">
    <location>
        <begin position="29"/>
        <end position="40"/>
    </location>
</feature>
<evidence type="ECO:0008006" key="4">
    <source>
        <dbReference type="Google" id="ProtNLM"/>
    </source>
</evidence>